<evidence type="ECO:0000313" key="1">
    <source>
        <dbReference type="EMBL" id="CAI8586899.1"/>
    </source>
</evidence>
<keyword evidence="2" id="KW-1185">Reference proteome</keyword>
<accession>A0AAV0YQE4</accession>
<dbReference type="AlphaFoldDB" id="A0AAV0YQE4"/>
<dbReference type="Proteomes" id="UP001157006">
    <property type="component" value="Chromosome 1L"/>
</dbReference>
<organism evidence="1 2">
    <name type="scientific">Vicia faba</name>
    <name type="common">Broad bean</name>
    <name type="synonym">Faba vulgaris</name>
    <dbReference type="NCBI Taxonomy" id="3906"/>
    <lineage>
        <taxon>Eukaryota</taxon>
        <taxon>Viridiplantae</taxon>
        <taxon>Streptophyta</taxon>
        <taxon>Embryophyta</taxon>
        <taxon>Tracheophyta</taxon>
        <taxon>Spermatophyta</taxon>
        <taxon>Magnoliopsida</taxon>
        <taxon>eudicotyledons</taxon>
        <taxon>Gunneridae</taxon>
        <taxon>Pentapetalae</taxon>
        <taxon>rosids</taxon>
        <taxon>fabids</taxon>
        <taxon>Fabales</taxon>
        <taxon>Fabaceae</taxon>
        <taxon>Papilionoideae</taxon>
        <taxon>50 kb inversion clade</taxon>
        <taxon>NPAAA clade</taxon>
        <taxon>Hologalegina</taxon>
        <taxon>IRL clade</taxon>
        <taxon>Fabeae</taxon>
        <taxon>Vicia</taxon>
    </lineage>
</organism>
<reference evidence="1 2" key="1">
    <citation type="submission" date="2023-01" db="EMBL/GenBank/DDBJ databases">
        <authorList>
            <person name="Kreplak J."/>
        </authorList>
    </citation>
    <scope>NUCLEOTIDE SEQUENCE [LARGE SCALE GENOMIC DNA]</scope>
</reference>
<evidence type="ECO:0000313" key="2">
    <source>
        <dbReference type="Proteomes" id="UP001157006"/>
    </source>
</evidence>
<protein>
    <submittedName>
        <fullName evidence="1">Uncharacterized protein</fullName>
    </submittedName>
</protein>
<sequence length="115" mass="13170">MDSRLHLHRAVDLHAFLYVLISRSHEEDEKKEVPDLTGICCHSSSGVSTWFQGLLTDEDKNVSKQKMKALCYKLETMAAVCNLMNNNPGLGMRQCCMDARFIHEATLKRMHYGRL</sequence>
<name>A0AAV0YQE4_VICFA</name>
<gene>
    <name evidence="1" type="ORF">VFH_I275160</name>
</gene>
<dbReference type="EMBL" id="OX451736">
    <property type="protein sequence ID" value="CAI8586899.1"/>
    <property type="molecule type" value="Genomic_DNA"/>
</dbReference>
<proteinExistence type="predicted"/>